<protein>
    <recommendedName>
        <fullName evidence="3">Thioredoxin</fullName>
    </recommendedName>
</protein>
<name>A0A937W5Z5_UNCTE</name>
<comment type="caution">
    <text evidence="1">The sequence shown here is derived from an EMBL/GenBank/DDBJ whole genome shotgun (WGS) entry which is preliminary data.</text>
</comment>
<dbReference type="AlphaFoldDB" id="A0A937W5Z5"/>
<organism evidence="1 2">
    <name type="scientific">Tectimicrobiota bacterium</name>
    <dbReference type="NCBI Taxonomy" id="2528274"/>
    <lineage>
        <taxon>Bacteria</taxon>
        <taxon>Pseudomonadati</taxon>
        <taxon>Nitrospinota/Tectimicrobiota group</taxon>
        <taxon>Candidatus Tectimicrobiota</taxon>
    </lineage>
</organism>
<sequence length="345" mass="37411">MAELTSQRYEVKDMAEAIELYYAKGWTDGLPVVPPTENSIWAMLESAGLKPEDEIAFIENRQVSVTAEKVAINTVMAGCRPEYMPVVTAAIEAIGDAQWGYHGPATSTGGSAVFMVVNGPLARELDINCGDNLFGPGWRANAAIGRAVRLTMRNVIGTIPGRLDRSTLGHGGKYSYCIAENEAESPWPALHVERGFRPEQSTVTVFAALAPHQVYNQLSNTPEGILTTMCAFMRISAGVRGQPQYALIIAGEHMAVIGQAGWSKDDIRQFCFEHSKTSRAELKRINIMPGAVAPGDETRMHDLVETPQDFLVVAAGSRAGAFSAFIPGWGGKRSSQSVTKEIRRP</sequence>
<proteinExistence type="predicted"/>
<evidence type="ECO:0000313" key="1">
    <source>
        <dbReference type="EMBL" id="MBM3225805.1"/>
    </source>
</evidence>
<evidence type="ECO:0000313" key="2">
    <source>
        <dbReference type="Proteomes" id="UP000712673"/>
    </source>
</evidence>
<dbReference type="EMBL" id="VGLS01000691">
    <property type="protein sequence ID" value="MBM3225805.1"/>
    <property type="molecule type" value="Genomic_DNA"/>
</dbReference>
<evidence type="ECO:0008006" key="3">
    <source>
        <dbReference type="Google" id="ProtNLM"/>
    </source>
</evidence>
<dbReference type="Proteomes" id="UP000712673">
    <property type="component" value="Unassembled WGS sequence"/>
</dbReference>
<accession>A0A937W5Z5</accession>
<reference evidence="1" key="1">
    <citation type="submission" date="2019-03" db="EMBL/GenBank/DDBJ databases">
        <title>Lake Tanganyika Metagenome-Assembled Genomes (MAGs).</title>
        <authorList>
            <person name="Tran P."/>
        </authorList>
    </citation>
    <scope>NUCLEOTIDE SEQUENCE</scope>
    <source>
        <strain evidence="1">K_DeepCast_65m_m2_066</strain>
    </source>
</reference>
<gene>
    <name evidence="1" type="ORF">FJZ47_18670</name>
</gene>